<proteinExistence type="predicted"/>
<reference evidence="2" key="1">
    <citation type="submission" date="2022-11" db="UniProtKB">
        <authorList>
            <consortium name="WormBaseParasite"/>
        </authorList>
    </citation>
    <scope>IDENTIFICATION</scope>
</reference>
<protein>
    <submittedName>
        <fullName evidence="2">Uncharacterized protein</fullName>
    </submittedName>
</protein>
<keyword evidence="1" id="KW-1185">Reference proteome</keyword>
<dbReference type="AlphaFoldDB" id="A0A914NT68"/>
<evidence type="ECO:0000313" key="1">
    <source>
        <dbReference type="Proteomes" id="UP000887563"/>
    </source>
</evidence>
<accession>A0A914NT68</accession>
<organism evidence="1 2">
    <name type="scientific">Meloidogyne incognita</name>
    <name type="common">Southern root-knot nematode worm</name>
    <name type="synonym">Oxyuris incognita</name>
    <dbReference type="NCBI Taxonomy" id="6306"/>
    <lineage>
        <taxon>Eukaryota</taxon>
        <taxon>Metazoa</taxon>
        <taxon>Ecdysozoa</taxon>
        <taxon>Nematoda</taxon>
        <taxon>Chromadorea</taxon>
        <taxon>Rhabditida</taxon>
        <taxon>Tylenchina</taxon>
        <taxon>Tylenchomorpha</taxon>
        <taxon>Tylenchoidea</taxon>
        <taxon>Meloidogynidae</taxon>
        <taxon>Meloidogyninae</taxon>
        <taxon>Meloidogyne</taxon>
        <taxon>Meloidogyne incognita group</taxon>
    </lineage>
</organism>
<evidence type="ECO:0000313" key="2">
    <source>
        <dbReference type="WBParaSite" id="Minc3s09419g43183"/>
    </source>
</evidence>
<sequence length="209" mass="23988">MENVNLCKICRANIIELISSNGTTNKINLLESSSDNCAFCFGLLCDEELHEQIANESSKKFLLEKFDGNTFILAINMPITQIFRETILQKIFDYGRWAPGSMSPKELLSRCLMGKIAEKTKLRPTLNSDLILTVSFENDEFMESDFNFALLNFPNEFTNSTNKKRRKLNNENNTYRNLLNSNSDLSQLLTKVKVRSLSMTNEIARLIFF</sequence>
<dbReference type="Proteomes" id="UP000887563">
    <property type="component" value="Unplaced"/>
</dbReference>
<name>A0A914NT68_MELIC</name>
<dbReference type="WBParaSite" id="Minc3s09419g43183">
    <property type="protein sequence ID" value="Minc3s09419g43183"/>
    <property type="gene ID" value="Minc3s09419g43183"/>
</dbReference>